<name>A0A9N9LF55_9HELO</name>
<dbReference type="EMBL" id="CAJVRM010000057">
    <property type="protein sequence ID" value="CAG8972938.1"/>
    <property type="molecule type" value="Genomic_DNA"/>
</dbReference>
<protein>
    <submittedName>
        <fullName evidence="1">Uncharacterized protein</fullName>
    </submittedName>
</protein>
<organism evidence="1 2">
    <name type="scientific">Hymenoscyphus albidus</name>
    <dbReference type="NCBI Taxonomy" id="595503"/>
    <lineage>
        <taxon>Eukaryota</taxon>
        <taxon>Fungi</taxon>
        <taxon>Dikarya</taxon>
        <taxon>Ascomycota</taxon>
        <taxon>Pezizomycotina</taxon>
        <taxon>Leotiomycetes</taxon>
        <taxon>Helotiales</taxon>
        <taxon>Helotiaceae</taxon>
        <taxon>Hymenoscyphus</taxon>
    </lineage>
</organism>
<dbReference type="OrthoDB" id="10292285at2759"/>
<sequence length="501" mass="57764">MAHLYLDPALSELLNRVSGTKDFIKEHLAHETLHDIKILGGYSGNLTKCKLSNCIVAPDYHYAMVELSGCCVDKCILAGAYVISKSIIQNTILLNCEVKGSELRDCIIIQSSVQVTKVDNCKIRRETELDLELTFPSLWDCSYWDQDLDMFPLDIAGLNSPYYSTPTEPLGRPTFRKNLRFVNCEITRSETGEAEISSSKVSSGLASKCEIRETILTHLTAHNCSIEYSELRGSRVEEPTMVRCLLKACTEDGQIIKYRASGVCLSVIPREIRTQIFGYVIDEAWYYSKMPALVVAFRNTPEICEEVLHILEQKNLFQLRFPGCFDDSYRMPLKLLRRLSFLGDKEALYESAEQRYFPPSLLTKYRGDYPRVPQLIDLHMSISARDEAQVQADFRVITDFARKHSLERFSITHEEKNEHHTIYQAEIPHKAVLRQYISNEIDKITRELEIEPRRESMTIYELNVHKLPGEPNLYIPKHNWGGYQYTWTWISDKGTALKWKY</sequence>
<dbReference type="Proteomes" id="UP000701801">
    <property type="component" value="Unassembled WGS sequence"/>
</dbReference>
<reference evidence="1" key="1">
    <citation type="submission" date="2021-07" db="EMBL/GenBank/DDBJ databases">
        <authorList>
            <person name="Durling M."/>
        </authorList>
    </citation>
    <scope>NUCLEOTIDE SEQUENCE</scope>
</reference>
<evidence type="ECO:0000313" key="2">
    <source>
        <dbReference type="Proteomes" id="UP000701801"/>
    </source>
</evidence>
<accession>A0A9N9LF55</accession>
<proteinExistence type="predicted"/>
<evidence type="ECO:0000313" key="1">
    <source>
        <dbReference type="EMBL" id="CAG8972938.1"/>
    </source>
</evidence>
<comment type="caution">
    <text evidence="1">The sequence shown here is derived from an EMBL/GenBank/DDBJ whole genome shotgun (WGS) entry which is preliminary data.</text>
</comment>
<keyword evidence="2" id="KW-1185">Reference proteome</keyword>
<dbReference type="AlphaFoldDB" id="A0A9N9LF55"/>
<gene>
    <name evidence="1" type="ORF">HYALB_00001358</name>
</gene>
<dbReference type="SUPFAM" id="SSF141571">
    <property type="entry name" value="Pentapeptide repeat-like"/>
    <property type="match status" value="1"/>
</dbReference>